<dbReference type="Pfam" id="PF02677">
    <property type="entry name" value="QueH"/>
    <property type="match status" value="1"/>
</dbReference>
<evidence type="ECO:0000313" key="20">
    <source>
        <dbReference type="EMBL" id="RGC43751.1"/>
    </source>
</evidence>
<gene>
    <name evidence="17" type="primary">queH</name>
    <name evidence="19" type="ORF">DW070_09055</name>
    <name evidence="20" type="ORF">DW747_15130</name>
</gene>
<keyword evidence="7 17" id="KW-0819">tRNA processing</keyword>
<proteinExistence type="inferred from homology"/>
<evidence type="ECO:0000256" key="13">
    <source>
        <dbReference type="ARBA" id="ARBA00023157"/>
    </source>
</evidence>
<dbReference type="GO" id="GO:0046872">
    <property type="term" value="F:metal ion binding"/>
    <property type="evidence" value="ECO:0007669"/>
    <property type="project" value="UniProtKB-KW"/>
</dbReference>
<dbReference type="OrthoDB" id="9801033at2"/>
<evidence type="ECO:0000256" key="5">
    <source>
        <dbReference type="ARBA" id="ARBA00016895"/>
    </source>
</evidence>
<dbReference type="AlphaFoldDB" id="A0A3E2XI62"/>
<keyword evidence="10 17" id="KW-0560">Oxidoreductase</keyword>
<evidence type="ECO:0000256" key="18">
    <source>
        <dbReference type="SAM" id="MobiDB-lite"/>
    </source>
</evidence>
<evidence type="ECO:0000256" key="12">
    <source>
        <dbReference type="ARBA" id="ARBA00023014"/>
    </source>
</evidence>
<evidence type="ECO:0000256" key="3">
    <source>
        <dbReference type="ARBA" id="ARBA00008207"/>
    </source>
</evidence>
<dbReference type="RefSeq" id="WP_117528422.1">
    <property type="nucleotide sequence ID" value="NZ_JAJCNA010000030.1"/>
</dbReference>
<evidence type="ECO:0000256" key="9">
    <source>
        <dbReference type="ARBA" id="ARBA00022785"/>
    </source>
</evidence>
<keyword evidence="14 17" id="KW-0676">Redox-active center</keyword>
<dbReference type="Proteomes" id="UP000260773">
    <property type="component" value="Unassembled WGS sequence"/>
</dbReference>
<evidence type="ECO:0000256" key="8">
    <source>
        <dbReference type="ARBA" id="ARBA00022723"/>
    </source>
</evidence>
<feature type="binding site" evidence="17">
    <location>
        <position position="8"/>
    </location>
    <ligand>
        <name>[4Fe-4S] cluster</name>
        <dbReference type="ChEBI" id="CHEBI:49883"/>
    </ligand>
</feature>
<evidence type="ECO:0000256" key="17">
    <source>
        <dbReference type="HAMAP-Rule" id="MF_02089"/>
    </source>
</evidence>
<comment type="caution">
    <text evidence="20">The sequence shown here is derived from an EMBL/GenBank/DDBJ whole genome shotgun (WGS) entry which is preliminary data.</text>
</comment>
<evidence type="ECO:0000256" key="6">
    <source>
        <dbReference type="ARBA" id="ARBA00022485"/>
    </source>
</evidence>
<evidence type="ECO:0000313" key="22">
    <source>
        <dbReference type="Proteomes" id="UP000261231"/>
    </source>
</evidence>
<feature type="binding site" evidence="17">
    <location>
        <position position="9"/>
    </location>
    <ligand>
        <name>[4Fe-4S] cluster</name>
        <dbReference type="ChEBI" id="CHEBI:49883"/>
    </ligand>
</feature>
<reference evidence="21 22" key="1">
    <citation type="submission" date="2018-08" db="EMBL/GenBank/DDBJ databases">
        <title>A genome reference for cultivated species of the human gut microbiota.</title>
        <authorList>
            <person name="Zou Y."/>
            <person name="Xue W."/>
            <person name="Luo G."/>
        </authorList>
    </citation>
    <scope>NUCLEOTIDE SEQUENCE [LARGE SCALE GENOMIC DNA]</scope>
    <source>
        <strain evidence="19 21">AF45-17</strain>
        <strain evidence="20 22">AM28-39</strain>
    </source>
</reference>
<evidence type="ECO:0000256" key="1">
    <source>
        <dbReference type="ARBA" id="ARBA00002268"/>
    </source>
</evidence>
<keyword evidence="12 17" id="KW-0411">Iron-sulfur</keyword>
<feature type="disulfide bond" description="Redox-active" evidence="17">
    <location>
        <begin position="163"/>
        <end position="165"/>
    </location>
</feature>
<comment type="catalytic activity">
    <reaction evidence="16 17">
        <text>epoxyqueuosine(34) in tRNA + AH2 = queuosine(34) in tRNA + A + H2O</text>
        <dbReference type="Rhea" id="RHEA:32159"/>
        <dbReference type="Rhea" id="RHEA-COMP:18571"/>
        <dbReference type="Rhea" id="RHEA-COMP:18582"/>
        <dbReference type="ChEBI" id="CHEBI:13193"/>
        <dbReference type="ChEBI" id="CHEBI:15377"/>
        <dbReference type="ChEBI" id="CHEBI:17499"/>
        <dbReference type="ChEBI" id="CHEBI:194431"/>
        <dbReference type="ChEBI" id="CHEBI:194443"/>
        <dbReference type="EC" id="1.17.99.6"/>
    </reaction>
</comment>
<feature type="region of interest" description="Disordered" evidence="18">
    <location>
        <begin position="189"/>
        <end position="215"/>
    </location>
</feature>
<comment type="function">
    <text evidence="1 17">Catalyzes the conversion of epoxyqueuosine (oQ) to queuosine (Q), which is a hypermodified base found in the wobble positions of tRNA(Asp), tRNA(Asn), tRNA(His) and tRNA(Tyr).</text>
</comment>
<feature type="binding site" evidence="17">
    <location>
        <position position="86"/>
    </location>
    <ligand>
        <name>[4Fe-4S] cluster</name>
        <dbReference type="ChEBI" id="CHEBI:49883"/>
    </ligand>
</feature>
<dbReference type="EMBL" id="QVFD01000021">
    <property type="protein sequence ID" value="RGC43751.1"/>
    <property type="molecule type" value="Genomic_DNA"/>
</dbReference>
<protein>
    <recommendedName>
        <fullName evidence="5 17">Epoxyqueuosine reductase QueH</fullName>
        <ecNumber evidence="4 17">1.17.99.6</ecNumber>
    </recommendedName>
    <alternativeName>
        <fullName evidence="15 17">Queuosine biosynthesis protein QueH</fullName>
    </alternativeName>
</protein>
<accession>A0A3E2XI62</accession>
<evidence type="ECO:0000256" key="2">
    <source>
        <dbReference type="ARBA" id="ARBA00004691"/>
    </source>
</evidence>
<dbReference type="PANTHER" id="PTHR36701:SF1">
    <property type="entry name" value="EPOXYQUEUOSINE REDUCTASE QUEH"/>
    <property type="match status" value="1"/>
</dbReference>
<evidence type="ECO:0000256" key="14">
    <source>
        <dbReference type="ARBA" id="ARBA00023284"/>
    </source>
</evidence>
<dbReference type="Proteomes" id="UP000261231">
    <property type="component" value="Unassembled WGS sequence"/>
</dbReference>
<dbReference type="EC" id="1.17.99.6" evidence="4 17"/>
<dbReference type="GO" id="GO:0052693">
    <property type="term" value="F:epoxyqueuosine reductase activity"/>
    <property type="evidence" value="ECO:0007669"/>
    <property type="project" value="UniProtKB-UniRule"/>
</dbReference>
<evidence type="ECO:0000256" key="11">
    <source>
        <dbReference type="ARBA" id="ARBA00023004"/>
    </source>
</evidence>
<keyword evidence="11 17" id="KW-0408">Iron</keyword>
<dbReference type="EMBL" id="QVEP01000019">
    <property type="protein sequence ID" value="RGB79767.1"/>
    <property type="molecule type" value="Genomic_DNA"/>
</dbReference>
<dbReference type="HAMAP" id="MF_02089">
    <property type="entry name" value="QueH"/>
    <property type="match status" value="1"/>
</dbReference>
<keyword evidence="13 17" id="KW-1015">Disulfide bond</keyword>
<keyword evidence="8 17" id="KW-0479">Metal-binding</keyword>
<dbReference type="UniPathway" id="UPA00392"/>
<organism evidence="20 22">
    <name type="scientific">Coprococcus catus</name>
    <dbReference type="NCBI Taxonomy" id="116085"/>
    <lineage>
        <taxon>Bacteria</taxon>
        <taxon>Bacillati</taxon>
        <taxon>Bacillota</taxon>
        <taxon>Clostridia</taxon>
        <taxon>Lachnospirales</taxon>
        <taxon>Lachnospiraceae</taxon>
        <taxon>Coprococcus</taxon>
    </lineage>
</organism>
<evidence type="ECO:0000256" key="4">
    <source>
        <dbReference type="ARBA" id="ARBA00012622"/>
    </source>
</evidence>
<keyword evidence="6 17" id="KW-0004">4Fe-4S</keyword>
<evidence type="ECO:0000256" key="16">
    <source>
        <dbReference type="ARBA" id="ARBA00047415"/>
    </source>
</evidence>
<name>A0A3E2XI62_9FIRM</name>
<dbReference type="GO" id="GO:0008616">
    <property type="term" value="P:tRNA queuosine(34) biosynthetic process"/>
    <property type="evidence" value="ECO:0007669"/>
    <property type="project" value="UniProtKB-UniRule"/>
</dbReference>
<comment type="similarity">
    <text evidence="3 17">Belongs to the QueH family.</text>
</comment>
<dbReference type="PANTHER" id="PTHR36701">
    <property type="entry name" value="EPOXYQUEUOSINE REDUCTASE QUEH"/>
    <property type="match status" value="1"/>
</dbReference>
<evidence type="ECO:0000256" key="7">
    <source>
        <dbReference type="ARBA" id="ARBA00022694"/>
    </source>
</evidence>
<sequence length="215" mass="25087">MRLLLHICCAPCSVMCIETLRAEGIEPTGFWYNPNIHPVTEYKARKNTLTKYAADIHLRLIVKNEYGLRNFIDHVYPHYESRCGYCYLCRLEETARFAAENGYDSFSTTLLISPYQNHELIIKTAQAMAKKYHVTFLYRDFRPYFKEGQEKARAMGLYMQKYCGCVFSEEDRFLDRKKGLVTIQKYNNRKEEDAGHKTGGGKDDGDQDSRKEKSL</sequence>
<dbReference type="InterPro" id="IPR003828">
    <property type="entry name" value="QueH"/>
</dbReference>
<comment type="pathway">
    <text evidence="2 17">tRNA modification; tRNA-queuosine biosynthesis.</text>
</comment>
<keyword evidence="9 17" id="KW-0671">Queuosine biosynthesis</keyword>
<feature type="binding site" evidence="17">
    <location>
        <position position="83"/>
    </location>
    <ligand>
        <name>[4Fe-4S] cluster</name>
        <dbReference type="ChEBI" id="CHEBI:49883"/>
    </ligand>
</feature>
<keyword evidence="22" id="KW-1185">Reference proteome</keyword>
<evidence type="ECO:0000256" key="15">
    <source>
        <dbReference type="ARBA" id="ARBA00031446"/>
    </source>
</evidence>
<evidence type="ECO:0000313" key="21">
    <source>
        <dbReference type="Proteomes" id="UP000260773"/>
    </source>
</evidence>
<dbReference type="GO" id="GO:0051539">
    <property type="term" value="F:4 iron, 4 sulfur cluster binding"/>
    <property type="evidence" value="ECO:0007669"/>
    <property type="project" value="UniProtKB-UniRule"/>
</dbReference>
<evidence type="ECO:0000313" key="19">
    <source>
        <dbReference type="EMBL" id="RGB79767.1"/>
    </source>
</evidence>
<evidence type="ECO:0000256" key="10">
    <source>
        <dbReference type="ARBA" id="ARBA00023002"/>
    </source>
</evidence>